<feature type="region of interest" description="Disordered" evidence="1">
    <location>
        <begin position="240"/>
        <end position="285"/>
    </location>
</feature>
<feature type="compositionally biased region" description="Basic and acidic residues" evidence="1">
    <location>
        <begin position="11"/>
        <end position="20"/>
    </location>
</feature>
<gene>
    <name evidence="2" type="ORF">K466DRAFT_531692</name>
</gene>
<evidence type="ECO:0000256" key="1">
    <source>
        <dbReference type="SAM" id="MobiDB-lite"/>
    </source>
</evidence>
<reference evidence="2 3" key="1">
    <citation type="journal article" date="2019" name="Nat. Ecol. Evol.">
        <title>Megaphylogeny resolves global patterns of mushroom evolution.</title>
        <authorList>
            <person name="Varga T."/>
            <person name="Krizsan K."/>
            <person name="Foldi C."/>
            <person name="Dima B."/>
            <person name="Sanchez-Garcia M."/>
            <person name="Sanchez-Ramirez S."/>
            <person name="Szollosi G.J."/>
            <person name="Szarkandi J.G."/>
            <person name="Papp V."/>
            <person name="Albert L."/>
            <person name="Andreopoulos W."/>
            <person name="Angelini C."/>
            <person name="Antonin V."/>
            <person name="Barry K.W."/>
            <person name="Bougher N.L."/>
            <person name="Buchanan P."/>
            <person name="Buyck B."/>
            <person name="Bense V."/>
            <person name="Catcheside P."/>
            <person name="Chovatia M."/>
            <person name="Cooper J."/>
            <person name="Damon W."/>
            <person name="Desjardin D."/>
            <person name="Finy P."/>
            <person name="Geml J."/>
            <person name="Haridas S."/>
            <person name="Hughes K."/>
            <person name="Justo A."/>
            <person name="Karasinski D."/>
            <person name="Kautmanova I."/>
            <person name="Kiss B."/>
            <person name="Kocsube S."/>
            <person name="Kotiranta H."/>
            <person name="LaButti K.M."/>
            <person name="Lechner B.E."/>
            <person name="Liimatainen K."/>
            <person name="Lipzen A."/>
            <person name="Lukacs Z."/>
            <person name="Mihaltcheva S."/>
            <person name="Morgado L.N."/>
            <person name="Niskanen T."/>
            <person name="Noordeloos M.E."/>
            <person name="Ohm R.A."/>
            <person name="Ortiz-Santana B."/>
            <person name="Ovrebo C."/>
            <person name="Racz N."/>
            <person name="Riley R."/>
            <person name="Savchenko A."/>
            <person name="Shiryaev A."/>
            <person name="Soop K."/>
            <person name="Spirin V."/>
            <person name="Szebenyi C."/>
            <person name="Tomsovsky M."/>
            <person name="Tulloss R.E."/>
            <person name="Uehling J."/>
            <person name="Grigoriev I.V."/>
            <person name="Vagvolgyi C."/>
            <person name="Papp T."/>
            <person name="Martin F.M."/>
            <person name="Miettinen O."/>
            <person name="Hibbett D.S."/>
            <person name="Nagy L.G."/>
        </authorList>
    </citation>
    <scope>NUCLEOTIDE SEQUENCE [LARGE SCALE GENOMIC DNA]</scope>
    <source>
        <strain evidence="2 3">HHB13444</strain>
    </source>
</reference>
<name>A0A5C3NYA6_9APHY</name>
<dbReference type="InterPro" id="IPR041078">
    <property type="entry name" value="Plavaka"/>
</dbReference>
<feature type="compositionally biased region" description="Low complexity" evidence="1">
    <location>
        <begin position="252"/>
        <end position="281"/>
    </location>
</feature>
<evidence type="ECO:0000313" key="3">
    <source>
        <dbReference type="Proteomes" id="UP000308197"/>
    </source>
</evidence>
<feature type="compositionally biased region" description="Acidic residues" evidence="1">
    <location>
        <begin position="1203"/>
        <end position="1213"/>
    </location>
</feature>
<dbReference type="Proteomes" id="UP000308197">
    <property type="component" value="Unassembled WGS sequence"/>
</dbReference>
<evidence type="ECO:0000313" key="2">
    <source>
        <dbReference type="EMBL" id="TFK81507.1"/>
    </source>
</evidence>
<dbReference type="EMBL" id="ML211595">
    <property type="protein sequence ID" value="TFK81507.1"/>
    <property type="molecule type" value="Genomic_DNA"/>
</dbReference>
<keyword evidence="3" id="KW-1185">Reference proteome</keyword>
<protein>
    <submittedName>
        <fullName evidence="2">Uncharacterized protein</fullName>
    </submittedName>
</protein>
<dbReference type="InParanoid" id="A0A5C3NYA6"/>
<feature type="region of interest" description="Disordered" evidence="1">
    <location>
        <begin position="1203"/>
        <end position="1239"/>
    </location>
</feature>
<organism evidence="2 3">
    <name type="scientific">Polyporus arcularius HHB13444</name>
    <dbReference type="NCBI Taxonomy" id="1314778"/>
    <lineage>
        <taxon>Eukaryota</taxon>
        <taxon>Fungi</taxon>
        <taxon>Dikarya</taxon>
        <taxon>Basidiomycota</taxon>
        <taxon>Agaricomycotina</taxon>
        <taxon>Agaricomycetes</taxon>
        <taxon>Polyporales</taxon>
        <taxon>Polyporaceae</taxon>
        <taxon>Polyporus</taxon>
    </lineage>
</organism>
<dbReference type="AlphaFoldDB" id="A0A5C3NYA6"/>
<dbReference type="STRING" id="1314778.A0A5C3NYA6"/>
<dbReference type="Pfam" id="PF18759">
    <property type="entry name" value="Plavaka"/>
    <property type="match status" value="1"/>
</dbReference>
<feature type="region of interest" description="Disordered" evidence="1">
    <location>
        <begin position="1"/>
        <end position="26"/>
    </location>
</feature>
<accession>A0A5C3NYA6</accession>
<proteinExistence type="predicted"/>
<sequence>MWPGGVPSQDARNDDEERHRSAAPCTEYHSSISDFGMYRVYPVKPQRDPDEEDRNLEAYCDPVAFKLRPTPDTPLAPRGHEHNLADAALRSMRPPYAPFPNYTTFDMLYWQNNGVTTKSDQQINVLATQVMQQAEFDVQHLAHFDASRELKRLDDYVEEDESSPLSVKDGWFRGEVQVRVPKEGVRYASEEDAPLFTLTDVWHRKFADVIHSALKQECVKDWQMIPHKLFVTAADNAARFRDPHSPSPTPSSPSHSDSSSLRSSSPGSQSASSSSSSSSLSDPDREDVRVYSEVFNTEAALEEDAAMRAKPRIPGDPEDLEYCVTLIILYSDSTRLSNFGTASLWPMYMFFGNQSKYTRGRPTAYAAHHMAYIPSLPDRIQDFYTEHYDAAATAVVLTFLRRELMQQVLLLLLDDRFMYIYVHGEVVVCGDGVTRRQFPRFVLYIADYVEKILLACLKYLAKCPCPRCKINKDKIIEMGTRADDYRRNHTRVDDNDVLWRIKLARQWIFEKGMPLTSVYLQRILGPLSLTPTRSAFSIRLREHNFNFYTLFAPDFLHEVELGVWKSIFTHHMRILHAAGGDKIQKFNKRFRLVPTFGRSTIRKFSRNVCDQGKLAARDYEDRLQASTCCFMPVFEGLLDSKADNRIVLDLTFDLAMLLSLGKLRMHIPKTVSALGKAASDVGQSTRTYAKKVCPKYATRELPKELAARGRRKARTAKTSAAVPTVRKRQRFNHCTYKFHALRDYATTVIALGPLEISSAQTGEQEHIHVGADYSRTNKVRYTGQIARRQHRGEKMRTIKARVDAARAARDRNLAEVAAQTAESSTGLQHPQKKDLDIDHEAGRLPYTTASQRYHVANSQRRHDDILDWMSLYGDDPALTHFHMNLKDHLLARLQACGIFIPTDEPDETQLGEYAFEDRARLVIHKENAYWHEVLRLNWTSYDLRRCQDSVNPKNHGDIMLLADTTGDSDNHTHPYIYARVIRIFHVNVRLYDSPMQDFERMDVVFVRWFRVDHSAPGGFEHKRLHRLEFVPTRSGSDEHAFGFVNPSDVVRGCHIVPAYAYGRIDWLLGPSMAREVAGKSEKLSELHSDYRYHYVNFFVDRDMFMRYFGGGIGHRGQTARTVAALDDDEPGSDWADIISDASNGRNLGDEPAPDDYGDDDEVPAAIHNLDDLLQLVPEITEGGIEGALAQELAAFRANMDVDMDDENDYDDDEDRPRAEWELEDEDGRPEVLGLDSDVFGEGLDDEYDLVGFAAP</sequence>